<keyword evidence="3" id="KW-1185">Reference proteome</keyword>
<organism evidence="2 3">
    <name type="scientific">Paenibacillus spiritus</name>
    <dbReference type="NCBI Taxonomy" id="2496557"/>
    <lineage>
        <taxon>Bacteria</taxon>
        <taxon>Bacillati</taxon>
        <taxon>Bacillota</taxon>
        <taxon>Bacilli</taxon>
        <taxon>Bacillales</taxon>
        <taxon>Paenibacillaceae</taxon>
        <taxon>Paenibacillus</taxon>
    </lineage>
</organism>
<dbReference type="RefSeq" id="WP_150457776.1">
    <property type="nucleotide sequence ID" value="NZ_VYKK01000008.1"/>
</dbReference>
<dbReference type="InterPro" id="IPR027417">
    <property type="entry name" value="P-loop_NTPase"/>
</dbReference>
<dbReference type="Gene3D" id="3.40.50.300">
    <property type="entry name" value="P-loop containing nucleotide triphosphate hydrolases"/>
    <property type="match status" value="1"/>
</dbReference>
<reference evidence="2 3" key="1">
    <citation type="submission" date="2019-09" db="EMBL/GenBank/DDBJ databases">
        <title>Bacillus ochoae sp. nov., Paenibacillus whitsoniae sp. nov., Paenibacillus spiritus sp. nov. Isolated from the Mars Exploration Rover during spacecraft assembly.</title>
        <authorList>
            <person name="Seuylemezian A."/>
            <person name="Vaishampayan P."/>
        </authorList>
    </citation>
    <scope>NUCLEOTIDE SEQUENCE [LARGE SCALE GENOMIC DNA]</scope>
    <source>
        <strain evidence="2 3">MER_111</strain>
    </source>
</reference>
<accession>A0A5J5GC36</accession>
<protein>
    <submittedName>
        <fullName evidence="2">Uncharacterized protein</fullName>
    </submittedName>
</protein>
<sequence>MRLLLIAGGYGSVARQYITSSTELINEEPLTLAEAIGYIAESPLRPDGVLITEEALTLAAERDRRDLESLVAGLAAILPAPVPVVVLTGDGWRPREWEGLLARCPQIRVEAGDYIRMTPGLLARGIELAASTPQRSAAKGKNSTSEPALPLNAAQHAGSRPTGEPAALRKSFLDRFRSKSKERHTLEPTDALTRELNRISRGISRVVAVTGHRGSGVTSTAVNLASEAGRRGLSALIVDLDMDYRSTNMYFGSFHETTKRDDDINASLIRTLARPQDFAATAYPIKENVWLTGLGYGFDDARLIGQFVTEARLTALLSLLRNRFNLIVLDLPLDLLGKYTEIMIHIDSFGLCVPNDLYSVLSTLRNVENKLPKEQAAYLNAKSKLVVTRYNDRSRFQGEMFTPDAVARVLTSGLMDRFTYEMKVAGHVPYSSEFDSQIESDVPLVYTSAHYERAYGNILLRLLEGTG</sequence>
<evidence type="ECO:0000313" key="3">
    <source>
        <dbReference type="Proteomes" id="UP000367750"/>
    </source>
</evidence>
<gene>
    <name evidence="2" type="ORF">F4V43_08320</name>
</gene>
<evidence type="ECO:0000313" key="2">
    <source>
        <dbReference type="EMBL" id="KAA9005463.1"/>
    </source>
</evidence>
<dbReference type="SUPFAM" id="SSF52540">
    <property type="entry name" value="P-loop containing nucleoside triphosphate hydrolases"/>
    <property type="match status" value="1"/>
</dbReference>
<feature type="compositionally biased region" description="Polar residues" evidence="1">
    <location>
        <begin position="132"/>
        <end position="146"/>
    </location>
</feature>
<dbReference type="Proteomes" id="UP000367750">
    <property type="component" value="Unassembled WGS sequence"/>
</dbReference>
<dbReference type="AlphaFoldDB" id="A0A5J5GC36"/>
<feature type="region of interest" description="Disordered" evidence="1">
    <location>
        <begin position="132"/>
        <end position="165"/>
    </location>
</feature>
<dbReference type="OrthoDB" id="2663226at2"/>
<comment type="caution">
    <text evidence="2">The sequence shown here is derived from an EMBL/GenBank/DDBJ whole genome shotgun (WGS) entry which is preliminary data.</text>
</comment>
<name>A0A5J5GC36_9BACL</name>
<evidence type="ECO:0000256" key="1">
    <source>
        <dbReference type="SAM" id="MobiDB-lite"/>
    </source>
</evidence>
<dbReference type="EMBL" id="VYKK01000008">
    <property type="protein sequence ID" value="KAA9005463.1"/>
    <property type="molecule type" value="Genomic_DNA"/>
</dbReference>
<proteinExistence type="predicted"/>